<gene>
    <name evidence="1" type="ORF">PVAP13_8KG323133</name>
</gene>
<keyword evidence="2" id="KW-1185">Reference proteome</keyword>
<protein>
    <submittedName>
        <fullName evidence="1">Uncharacterized protein</fullName>
    </submittedName>
</protein>
<dbReference type="Proteomes" id="UP000823388">
    <property type="component" value="Chromosome 8K"/>
</dbReference>
<reference evidence="1 2" key="1">
    <citation type="submission" date="2020-05" db="EMBL/GenBank/DDBJ databases">
        <title>WGS assembly of Panicum virgatum.</title>
        <authorList>
            <person name="Lovell J.T."/>
            <person name="Jenkins J."/>
            <person name="Shu S."/>
            <person name="Juenger T.E."/>
            <person name="Schmutz J."/>
        </authorList>
    </citation>
    <scope>NUCLEOTIDE SEQUENCE [LARGE SCALE GENOMIC DNA]</scope>
    <source>
        <strain evidence="2">cv. AP13</strain>
    </source>
</reference>
<name>A0A8T0PL10_PANVG</name>
<evidence type="ECO:0000313" key="2">
    <source>
        <dbReference type="Proteomes" id="UP000823388"/>
    </source>
</evidence>
<comment type="caution">
    <text evidence="1">The sequence shown here is derived from an EMBL/GenBank/DDBJ whole genome shotgun (WGS) entry which is preliminary data.</text>
</comment>
<evidence type="ECO:0000313" key="1">
    <source>
        <dbReference type="EMBL" id="KAG2563017.1"/>
    </source>
</evidence>
<accession>A0A8T0PL10</accession>
<sequence>MALLLPHAYLPPRRSGTAKHPAPSAFLLLCAGRDRGLLPRWHRHGGSGGRGRIHNLRLWRVVRGAAAGGARRWHARGVRGLERGDGTRGATAGWSAAATHEELLLRFRC</sequence>
<proteinExistence type="predicted"/>
<dbReference type="EMBL" id="CM029051">
    <property type="protein sequence ID" value="KAG2563017.1"/>
    <property type="molecule type" value="Genomic_DNA"/>
</dbReference>
<organism evidence="1 2">
    <name type="scientific">Panicum virgatum</name>
    <name type="common">Blackwell switchgrass</name>
    <dbReference type="NCBI Taxonomy" id="38727"/>
    <lineage>
        <taxon>Eukaryota</taxon>
        <taxon>Viridiplantae</taxon>
        <taxon>Streptophyta</taxon>
        <taxon>Embryophyta</taxon>
        <taxon>Tracheophyta</taxon>
        <taxon>Spermatophyta</taxon>
        <taxon>Magnoliopsida</taxon>
        <taxon>Liliopsida</taxon>
        <taxon>Poales</taxon>
        <taxon>Poaceae</taxon>
        <taxon>PACMAD clade</taxon>
        <taxon>Panicoideae</taxon>
        <taxon>Panicodae</taxon>
        <taxon>Paniceae</taxon>
        <taxon>Panicinae</taxon>
        <taxon>Panicum</taxon>
        <taxon>Panicum sect. Hiantes</taxon>
    </lineage>
</organism>
<dbReference type="AlphaFoldDB" id="A0A8T0PL10"/>